<dbReference type="InterPro" id="IPR042211">
    <property type="entry name" value="CRISPR-assoc_Cas1_N"/>
</dbReference>
<evidence type="ECO:0000256" key="8">
    <source>
        <dbReference type="ARBA" id="ARBA00023211"/>
    </source>
</evidence>
<evidence type="ECO:0000256" key="1">
    <source>
        <dbReference type="ARBA" id="ARBA00022722"/>
    </source>
</evidence>
<keyword evidence="3 10" id="KW-0255">Endonuclease</keyword>
<dbReference type="GO" id="GO:0043571">
    <property type="term" value="P:maintenance of CRISPR repeat elements"/>
    <property type="evidence" value="ECO:0007669"/>
    <property type="project" value="InterPro"/>
</dbReference>
<dbReference type="InterPro" id="IPR002729">
    <property type="entry name" value="CRISPR-assoc_Cas1"/>
</dbReference>
<protein>
    <submittedName>
        <fullName evidence="10">CRISPR-associated endonuclease Cas1</fullName>
    </submittedName>
</protein>
<dbReference type="InterPro" id="IPR042206">
    <property type="entry name" value="CRISPR-assoc_Cas1_C"/>
</dbReference>
<keyword evidence="1" id="KW-0540">Nuclease</keyword>
<dbReference type="Pfam" id="PF01867">
    <property type="entry name" value="Cas_Cas1"/>
    <property type="match status" value="1"/>
</dbReference>
<dbReference type="AlphaFoldDB" id="A0A7C3ZLX1"/>
<keyword evidence="7" id="KW-0238">DNA-binding</keyword>
<comment type="caution">
    <text evidence="10">The sequence shown here is derived from an EMBL/GenBank/DDBJ whole genome shotgun (WGS) entry which is preliminary data.</text>
</comment>
<evidence type="ECO:0000256" key="6">
    <source>
        <dbReference type="ARBA" id="ARBA00023118"/>
    </source>
</evidence>
<dbReference type="EMBL" id="DSPX01000099">
    <property type="protein sequence ID" value="HGG00984.1"/>
    <property type="molecule type" value="Genomic_DNA"/>
</dbReference>
<dbReference type="PANTHER" id="PTHR34353">
    <property type="entry name" value="CRISPR-ASSOCIATED ENDONUCLEASE CAS1 1"/>
    <property type="match status" value="1"/>
</dbReference>
<dbReference type="Gene3D" id="1.20.120.920">
    <property type="entry name" value="CRISPR-associated endonuclease Cas1, C-terminal domain"/>
    <property type="match status" value="1"/>
</dbReference>
<sequence>MTAIYLTKSGVTLTAKGRVFELWYREQLQSRVQAKMTSHIVAFAGCSVAPAAAALASSHCLPLLFLDAAGRYVGRLPLTSPAKYLPLQQQRANDGEFVLTTALGIVNATLHSRLALLAMISGHSCSRMGIAIREIESRREQIATGNLETLRGNLAAVNQLYYPLLRRWLWRHTGWENDFLDNLFHFHHALLEQIIYGFVLEWGLAPEIANLHVGDGDKLPLVQDLMLEWSASLIDTLVMRFALTHHSLFTNGNGHCQNHWRDNCIAAWEQQLKTIITGDKSLRQLLWHQVGCYCQALWGDTSYHQKFLVGLQPKKVRSWASALRSL</sequence>
<organism evidence="10">
    <name type="scientific">Planktothricoides sp. SpSt-374</name>
    <dbReference type="NCBI Taxonomy" id="2282167"/>
    <lineage>
        <taxon>Bacteria</taxon>
        <taxon>Bacillati</taxon>
        <taxon>Cyanobacteriota</taxon>
        <taxon>Cyanophyceae</taxon>
        <taxon>Oscillatoriophycideae</taxon>
        <taxon>Oscillatoriales</taxon>
        <taxon>Oscillatoriaceae</taxon>
        <taxon>Planktothricoides</taxon>
    </lineage>
</organism>
<dbReference type="PANTHER" id="PTHR34353:SF2">
    <property type="entry name" value="CRISPR-ASSOCIATED ENDONUCLEASE CAS1 1"/>
    <property type="match status" value="1"/>
</dbReference>
<evidence type="ECO:0000256" key="2">
    <source>
        <dbReference type="ARBA" id="ARBA00022723"/>
    </source>
</evidence>
<keyword evidence="2" id="KW-0479">Metal-binding</keyword>
<dbReference type="GO" id="GO:0051607">
    <property type="term" value="P:defense response to virus"/>
    <property type="evidence" value="ECO:0007669"/>
    <property type="project" value="UniProtKB-KW"/>
</dbReference>
<name>A0A7C3ZLX1_9CYAN</name>
<evidence type="ECO:0000256" key="9">
    <source>
        <dbReference type="ARBA" id="ARBA00038592"/>
    </source>
</evidence>
<keyword evidence="8" id="KW-0464">Manganese</keyword>
<dbReference type="NCBIfam" id="TIGR00287">
    <property type="entry name" value="cas1"/>
    <property type="match status" value="1"/>
</dbReference>
<dbReference type="Gene3D" id="3.100.10.20">
    <property type="entry name" value="CRISPR-associated endonuclease Cas1, N-terminal domain"/>
    <property type="match status" value="1"/>
</dbReference>
<dbReference type="GO" id="GO:0046872">
    <property type="term" value="F:metal ion binding"/>
    <property type="evidence" value="ECO:0007669"/>
    <property type="project" value="UniProtKB-KW"/>
</dbReference>
<evidence type="ECO:0000256" key="7">
    <source>
        <dbReference type="ARBA" id="ARBA00023125"/>
    </source>
</evidence>
<keyword evidence="6" id="KW-0051">Antiviral defense</keyword>
<dbReference type="GO" id="GO:0003677">
    <property type="term" value="F:DNA binding"/>
    <property type="evidence" value="ECO:0007669"/>
    <property type="project" value="UniProtKB-KW"/>
</dbReference>
<evidence type="ECO:0000256" key="5">
    <source>
        <dbReference type="ARBA" id="ARBA00022842"/>
    </source>
</evidence>
<keyword evidence="5" id="KW-0460">Magnesium</keyword>
<accession>A0A7C3ZLX1</accession>
<dbReference type="InterPro" id="IPR050646">
    <property type="entry name" value="Cas1"/>
</dbReference>
<evidence type="ECO:0000256" key="4">
    <source>
        <dbReference type="ARBA" id="ARBA00022801"/>
    </source>
</evidence>
<keyword evidence="4" id="KW-0378">Hydrolase</keyword>
<dbReference type="GO" id="GO:0016787">
    <property type="term" value="F:hydrolase activity"/>
    <property type="evidence" value="ECO:0007669"/>
    <property type="project" value="UniProtKB-KW"/>
</dbReference>
<dbReference type="GO" id="GO:0004519">
    <property type="term" value="F:endonuclease activity"/>
    <property type="evidence" value="ECO:0007669"/>
    <property type="project" value="UniProtKB-KW"/>
</dbReference>
<comment type="subunit">
    <text evidence="9">Homodimer, forms a heterotetramer with a Cas2 homodimer.</text>
</comment>
<gene>
    <name evidence="10" type="primary">cas1</name>
    <name evidence="10" type="ORF">ENR15_10120</name>
</gene>
<reference evidence="10" key="1">
    <citation type="journal article" date="2020" name="mSystems">
        <title>Genome- and Community-Level Interaction Insights into Carbon Utilization and Element Cycling Functions of Hydrothermarchaeota in Hydrothermal Sediment.</title>
        <authorList>
            <person name="Zhou Z."/>
            <person name="Liu Y."/>
            <person name="Xu W."/>
            <person name="Pan J."/>
            <person name="Luo Z.H."/>
            <person name="Li M."/>
        </authorList>
    </citation>
    <scope>NUCLEOTIDE SEQUENCE [LARGE SCALE GENOMIC DNA]</scope>
    <source>
        <strain evidence="10">SpSt-374</strain>
    </source>
</reference>
<evidence type="ECO:0000313" key="10">
    <source>
        <dbReference type="EMBL" id="HGG00984.1"/>
    </source>
</evidence>
<evidence type="ECO:0000256" key="3">
    <source>
        <dbReference type="ARBA" id="ARBA00022759"/>
    </source>
</evidence>
<proteinExistence type="predicted"/>